<reference evidence="7 8" key="1">
    <citation type="submission" date="2016-12" db="EMBL/GenBank/DDBJ databases">
        <title>The draft genome sequence of Actinophytocola sp. 11-183.</title>
        <authorList>
            <person name="Wang W."/>
            <person name="Yuan L."/>
        </authorList>
    </citation>
    <scope>NUCLEOTIDE SEQUENCE [LARGE SCALE GENOMIC DNA]</scope>
    <source>
        <strain evidence="7 8">11-183</strain>
    </source>
</reference>
<dbReference type="InterPro" id="IPR023753">
    <property type="entry name" value="FAD/NAD-binding_dom"/>
</dbReference>
<dbReference type="PRINTS" id="PR00469">
    <property type="entry name" value="PNDRDTASEII"/>
</dbReference>
<comment type="cofactor">
    <cofactor evidence="1">
        <name>FAD</name>
        <dbReference type="ChEBI" id="CHEBI:57692"/>
    </cofactor>
</comment>
<accession>A0A1Q8CY59</accession>
<dbReference type="OrthoDB" id="4475657at2"/>
<evidence type="ECO:0000313" key="8">
    <source>
        <dbReference type="Proteomes" id="UP000185596"/>
    </source>
</evidence>
<proteinExistence type="predicted"/>
<dbReference type="PANTHER" id="PTHR43557:SF2">
    <property type="entry name" value="RIESKE DOMAIN-CONTAINING PROTEIN-RELATED"/>
    <property type="match status" value="1"/>
</dbReference>
<feature type="domain" description="Reductase C-terminal" evidence="6">
    <location>
        <begin position="329"/>
        <end position="392"/>
    </location>
</feature>
<dbReference type="InterPro" id="IPR050446">
    <property type="entry name" value="FAD-oxidoreductase/Apoptosis"/>
</dbReference>
<dbReference type="PANTHER" id="PTHR43557">
    <property type="entry name" value="APOPTOSIS-INDUCING FACTOR 1"/>
    <property type="match status" value="1"/>
</dbReference>
<protein>
    <submittedName>
        <fullName evidence="7">FAD-dependent oxidoreductase</fullName>
    </submittedName>
</protein>
<dbReference type="InterPro" id="IPR036188">
    <property type="entry name" value="FAD/NAD-bd_sf"/>
</dbReference>
<evidence type="ECO:0000256" key="2">
    <source>
        <dbReference type="ARBA" id="ARBA00022630"/>
    </source>
</evidence>
<gene>
    <name evidence="7" type="ORF">BU204_02825</name>
</gene>
<dbReference type="RefSeq" id="WP_075123901.1">
    <property type="nucleotide sequence ID" value="NZ_MSIE01000002.1"/>
</dbReference>
<sequence length="400" mass="41957">MSQGLQGAGILVVGASLAGLRACVVLRELGYDGRLTVVGDEPHLPYDRPPLSKGFLVNQDEDVRLPLPDGLDIDWRLGRRARALDLGARTVEVDDGTLLPFAGLVIATGSTARRWPGPTPAVGVHVLRGLDDARALRTALRRGGRLLVLGAGFLGSEVAASAHGAGVPVTVVEPEPQPMRRAVGEAAGAFVAALHRRAGVDLRTSTTAVSLIGDPTFTGARLSDGTEVRAGAAVVAVGAAPSTDWLAGSGLRVAGGVVCDHHARVLLEDGTPAPAVVAAGDVTRWPHPWAPGPGLTLGHWSHATEQADTAARSLLRPQIPAVYRPVPSFWSDQYGVRFRSVGLPALADSAEVRENDPDARRLDVAYYRQGRLVGAFTANRVGRTAAYRARLATELHELAG</sequence>
<evidence type="ECO:0000259" key="5">
    <source>
        <dbReference type="Pfam" id="PF07992"/>
    </source>
</evidence>
<keyword evidence="2" id="KW-0285">Flavoprotein</keyword>
<dbReference type="InterPro" id="IPR028202">
    <property type="entry name" value="Reductase_C"/>
</dbReference>
<dbReference type="PRINTS" id="PR00368">
    <property type="entry name" value="FADPNR"/>
</dbReference>
<evidence type="ECO:0000259" key="6">
    <source>
        <dbReference type="Pfam" id="PF14759"/>
    </source>
</evidence>
<evidence type="ECO:0000256" key="3">
    <source>
        <dbReference type="ARBA" id="ARBA00022827"/>
    </source>
</evidence>
<dbReference type="Proteomes" id="UP000185596">
    <property type="component" value="Unassembled WGS sequence"/>
</dbReference>
<dbReference type="GO" id="GO:0016651">
    <property type="term" value="F:oxidoreductase activity, acting on NAD(P)H"/>
    <property type="evidence" value="ECO:0007669"/>
    <property type="project" value="TreeGrafter"/>
</dbReference>
<keyword evidence="8" id="KW-1185">Reference proteome</keyword>
<name>A0A1Q8CY59_9PSEU</name>
<keyword evidence="4" id="KW-0560">Oxidoreductase</keyword>
<dbReference type="Pfam" id="PF07992">
    <property type="entry name" value="Pyr_redox_2"/>
    <property type="match status" value="1"/>
</dbReference>
<dbReference type="EMBL" id="MSIE01000002">
    <property type="protein sequence ID" value="OLF19297.1"/>
    <property type="molecule type" value="Genomic_DNA"/>
</dbReference>
<dbReference type="SUPFAM" id="SSF51905">
    <property type="entry name" value="FAD/NAD(P)-binding domain"/>
    <property type="match status" value="1"/>
</dbReference>
<evidence type="ECO:0000256" key="1">
    <source>
        <dbReference type="ARBA" id="ARBA00001974"/>
    </source>
</evidence>
<comment type="caution">
    <text evidence="7">The sequence shown here is derived from an EMBL/GenBank/DDBJ whole genome shotgun (WGS) entry which is preliminary data.</text>
</comment>
<dbReference type="STRING" id="1912961.BU204_02825"/>
<feature type="domain" description="FAD/NAD(P)-binding" evidence="5">
    <location>
        <begin position="10"/>
        <end position="307"/>
    </location>
</feature>
<dbReference type="Gene3D" id="3.30.390.30">
    <property type="match status" value="1"/>
</dbReference>
<keyword evidence="3" id="KW-0274">FAD</keyword>
<evidence type="ECO:0000256" key="4">
    <source>
        <dbReference type="ARBA" id="ARBA00023002"/>
    </source>
</evidence>
<organism evidence="7 8">
    <name type="scientific">Actinophytocola xanthii</name>
    <dbReference type="NCBI Taxonomy" id="1912961"/>
    <lineage>
        <taxon>Bacteria</taxon>
        <taxon>Bacillati</taxon>
        <taxon>Actinomycetota</taxon>
        <taxon>Actinomycetes</taxon>
        <taxon>Pseudonocardiales</taxon>
        <taxon>Pseudonocardiaceae</taxon>
    </lineage>
</organism>
<dbReference type="GO" id="GO:0005737">
    <property type="term" value="C:cytoplasm"/>
    <property type="evidence" value="ECO:0007669"/>
    <property type="project" value="TreeGrafter"/>
</dbReference>
<dbReference type="InterPro" id="IPR016156">
    <property type="entry name" value="FAD/NAD-linked_Rdtase_dimer_sf"/>
</dbReference>
<dbReference type="AlphaFoldDB" id="A0A1Q8CY59"/>
<dbReference type="Pfam" id="PF14759">
    <property type="entry name" value="Reductase_C"/>
    <property type="match status" value="1"/>
</dbReference>
<dbReference type="Gene3D" id="3.50.50.60">
    <property type="entry name" value="FAD/NAD(P)-binding domain"/>
    <property type="match status" value="2"/>
</dbReference>
<evidence type="ECO:0000313" key="7">
    <source>
        <dbReference type="EMBL" id="OLF19297.1"/>
    </source>
</evidence>
<dbReference type="SUPFAM" id="SSF55424">
    <property type="entry name" value="FAD/NAD-linked reductases, dimerisation (C-terminal) domain"/>
    <property type="match status" value="1"/>
</dbReference>